<dbReference type="GO" id="GO:0120010">
    <property type="term" value="P:intermembrane phospholipid transfer"/>
    <property type="evidence" value="ECO:0007669"/>
    <property type="project" value="TreeGrafter"/>
</dbReference>
<keyword evidence="5" id="KW-1185">Reference proteome</keyword>
<sequence length="258" mass="27212">MRALLLSALIASTALAGCASRPVMQDGIAINDPYEAQNRRVHAFNKALAARLSGPSDEAEAAPPAAAAPGEPIGPGQMLINAGRNLSLPGKAVNGLLQGRPGRAAQNLGRFAINSTVGLGGLFDPAADSFGVTERDTDFGETLAVWGAPEGAYLELPLIGPSTQRDAAGRVVDLLIDPVNHVLSGRDLAAAWGLRIASKAGDRARLAGSVDGVLQQSADSYAQVRLIWLMNRRHELGEERDVFDPYEDEPEVIDPYED</sequence>
<evidence type="ECO:0000256" key="3">
    <source>
        <dbReference type="SAM" id="SignalP"/>
    </source>
</evidence>
<reference evidence="4 5" key="1">
    <citation type="submission" date="2016-10" db="EMBL/GenBank/DDBJ databases">
        <authorList>
            <person name="de Groot N.N."/>
        </authorList>
    </citation>
    <scope>NUCLEOTIDE SEQUENCE [LARGE SCALE GENOMIC DNA]</scope>
    <source>
        <strain evidence="4 5">CGMCC 1.8925</strain>
    </source>
</reference>
<dbReference type="PROSITE" id="PS51257">
    <property type="entry name" value="PROKAR_LIPOPROTEIN"/>
    <property type="match status" value="1"/>
</dbReference>
<feature type="signal peptide" evidence="3">
    <location>
        <begin position="1"/>
        <end position="16"/>
    </location>
</feature>
<evidence type="ECO:0000313" key="5">
    <source>
        <dbReference type="Proteomes" id="UP000199502"/>
    </source>
</evidence>
<dbReference type="RefSeq" id="WP_245686605.1">
    <property type="nucleotide sequence ID" value="NZ_FMVT01000005.1"/>
</dbReference>
<dbReference type="PRINTS" id="PR01805">
    <property type="entry name" value="VACJLIPOPROT"/>
</dbReference>
<dbReference type="PANTHER" id="PTHR30035">
    <property type="entry name" value="LIPOPROTEIN VACJ-RELATED"/>
    <property type="match status" value="1"/>
</dbReference>
<proteinExistence type="inferred from homology"/>
<feature type="chain" id="PRO_5011528440" evidence="3">
    <location>
        <begin position="17"/>
        <end position="258"/>
    </location>
</feature>
<name>A0A1G5GBV5_9RHOB</name>
<comment type="similarity">
    <text evidence="1">Belongs to the MlaA family.</text>
</comment>
<evidence type="ECO:0000256" key="2">
    <source>
        <dbReference type="ARBA" id="ARBA00022729"/>
    </source>
</evidence>
<dbReference type="AlphaFoldDB" id="A0A1G5GBV5"/>
<protein>
    <submittedName>
        <fullName evidence="4">Phospholipid-binding lipoprotein MlaA</fullName>
    </submittedName>
</protein>
<evidence type="ECO:0000256" key="1">
    <source>
        <dbReference type="ARBA" id="ARBA00010634"/>
    </source>
</evidence>
<keyword evidence="4" id="KW-0449">Lipoprotein</keyword>
<organism evidence="4 5">
    <name type="scientific">Paracoccus tibetensis</name>
    <dbReference type="NCBI Taxonomy" id="336292"/>
    <lineage>
        <taxon>Bacteria</taxon>
        <taxon>Pseudomonadati</taxon>
        <taxon>Pseudomonadota</taxon>
        <taxon>Alphaproteobacteria</taxon>
        <taxon>Rhodobacterales</taxon>
        <taxon>Paracoccaceae</taxon>
        <taxon>Paracoccus</taxon>
    </lineage>
</organism>
<dbReference type="Pfam" id="PF04333">
    <property type="entry name" value="MlaA"/>
    <property type="match status" value="1"/>
</dbReference>
<dbReference type="InterPro" id="IPR007428">
    <property type="entry name" value="MlaA"/>
</dbReference>
<dbReference type="Proteomes" id="UP000199502">
    <property type="component" value="Unassembled WGS sequence"/>
</dbReference>
<dbReference type="PANTHER" id="PTHR30035:SF3">
    <property type="entry name" value="INTERMEMBRANE PHOSPHOLIPID TRANSPORT SYSTEM LIPOPROTEIN MLAA"/>
    <property type="match status" value="1"/>
</dbReference>
<gene>
    <name evidence="4" type="ORF">SAMN05660710_01701</name>
</gene>
<dbReference type="EMBL" id="FMVT01000005">
    <property type="protein sequence ID" value="SCY49065.1"/>
    <property type="molecule type" value="Genomic_DNA"/>
</dbReference>
<dbReference type="GO" id="GO:0016020">
    <property type="term" value="C:membrane"/>
    <property type="evidence" value="ECO:0007669"/>
    <property type="project" value="InterPro"/>
</dbReference>
<evidence type="ECO:0000313" key="4">
    <source>
        <dbReference type="EMBL" id="SCY49065.1"/>
    </source>
</evidence>
<dbReference type="STRING" id="336292.SAMN05660710_01701"/>
<accession>A0A1G5GBV5</accession>
<keyword evidence="2 3" id="KW-0732">Signal</keyword>